<feature type="non-terminal residue" evidence="14">
    <location>
        <position position="321"/>
    </location>
</feature>
<dbReference type="SUPFAM" id="SSF51395">
    <property type="entry name" value="FMN-linked oxidoreductases"/>
    <property type="match status" value="1"/>
</dbReference>
<evidence type="ECO:0000256" key="6">
    <source>
        <dbReference type="ARBA" id="ARBA00022857"/>
    </source>
</evidence>
<keyword evidence="4 12" id="KW-0288">FMN</keyword>
<reference evidence="14" key="1">
    <citation type="submission" date="2020-04" db="EMBL/GenBank/DDBJ databases">
        <authorList>
            <person name="Zhang T."/>
        </authorList>
    </citation>
    <scope>NUCLEOTIDE SEQUENCE</scope>
    <source>
        <strain evidence="14">HKST-UBA16</strain>
    </source>
</reference>
<dbReference type="EMBL" id="JAGQLM010000057">
    <property type="protein sequence ID" value="MCA9374980.1"/>
    <property type="molecule type" value="Genomic_DNA"/>
</dbReference>
<keyword evidence="5" id="KW-0819">tRNA processing</keyword>
<protein>
    <submittedName>
        <fullName evidence="14">tRNA-dihydrouridine synthase</fullName>
    </submittedName>
</protein>
<gene>
    <name evidence="14" type="ORF">KC622_01470</name>
</gene>
<dbReference type="Pfam" id="PF01207">
    <property type="entry name" value="Dus"/>
    <property type="match status" value="1"/>
</dbReference>
<keyword evidence="8" id="KW-0560">Oxidoreductase</keyword>
<comment type="cofactor">
    <cofactor evidence="12">
        <name>FMN</name>
        <dbReference type="ChEBI" id="CHEBI:58210"/>
    </cofactor>
</comment>
<feature type="binding site" evidence="12">
    <location>
        <position position="174"/>
    </location>
    <ligand>
        <name>FMN</name>
        <dbReference type="ChEBI" id="CHEBI:58210"/>
    </ligand>
</feature>
<name>A0A955HX47_9BACT</name>
<feature type="binding site" evidence="12">
    <location>
        <position position="146"/>
    </location>
    <ligand>
        <name>FMN</name>
        <dbReference type="ChEBI" id="CHEBI:58210"/>
    </ligand>
</feature>
<dbReference type="InterPro" id="IPR035587">
    <property type="entry name" value="DUS-like_FMN-bd"/>
</dbReference>
<comment type="catalytic activity">
    <reaction evidence="10">
        <text>a 5,6-dihydrouridine in tRNA + NAD(+) = a uridine in tRNA + NADH + H(+)</text>
        <dbReference type="Rhea" id="RHEA:54452"/>
        <dbReference type="Rhea" id="RHEA-COMP:13339"/>
        <dbReference type="Rhea" id="RHEA-COMP:13887"/>
        <dbReference type="ChEBI" id="CHEBI:15378"/>
        <dbReference type="ChEBI" id="CHEBI:57540"/>
        <dbReference type="ChEBI" id="CHEBI:57945"/>
        <dbReference type="ChEBI" id="CHEBI:65315"/>
        <dbReference type="ChEBI" id="CHEBI:74443"/>
    </reaction>
</comment>
<evidence type="ECO:0000256" key="2">
    <source>
        <dbReference type="ARBA" id="ARBA00022555"/>
    </source>
</evidence>
<accession>A0A955HX47</accession>
<reference evidence="14" key="2">
    <citation type="journal article" date="2021" name="Microbiome">
        <title>Successional dynamics and alternative stable states in a saline activated sludge microbial community over 9 years.</title>
        <authorList>
            <person name="Wang Y."/>
            <person name="Ye J."/>
            <person name="Ju F."/>
            <person name="Liu L."/>
            <person name="Boyd J.A."/>
            <person name="Deng Y."/>
            <person name="Parks D.H."/>
            <person name="Jiang X."/>
            <person name="Yin X."/>
            <person name="Woodcroft B.J."/>
            <person name="Tyson G.W."/>
            <person name="Hugenholtz P."/>
            <person name="Polz M.F."/>
            <person name="Zhang T."/>
        </authorList>
    </citation>
    <scope>NUCLEOTIDE SEQUENCE</scope>
    <source>
        <strain evidence="14">HKST-UBA16</strain>
    </source>
</reference>
<evidence type="ECO:0000256" key="7">
    <source>
        <dbReference type="ARBA" id="ARBA00022884"/>
    </source>
</evidence>
<evidence type="ECO:0000313" key="15">
    <source>
        <dbReference type="Proteomes" id="UP000748332"/>
    </source>
</evidence>
<dbReference type="InterPro" id="IPR001269">
    <property type="entry name" value="DUS_fam"/>
</dbReference>
<dbReference type="GO" id="GO:0050660">
    <property type="term" value="F:flavin adenine dinucleotide binding"/>
    <property type="evidence" value="ECO:0007669"/>
    <property type="project" value="InterPro"/>
</dbReference>
<dbReference type="Gene3D" id="1.10.1200.80">
    <property type="entry name" value="Putative flavin oxidoreducatase, domain 2"/>
    <property type="match status" value="1"/>
</dbReference>
<evidence type="ECO:0000256" key="11">
    <source>
        <dbReference type="PIRSR" id="PIRSR006621-1"/>
    </source>
</evidence>
<feature type="active site" description="Proton donor" evidence="11">
    <location>
        <position position="106"/>
    </location>
</feature>
<keyword evidence="2" id="KW-0820">tRNA-binding</keyword>
<dbReference type="InterPro" id="IPR013785">
    <property type="entry name" value="Aldolase_TIM"/>
</dbReference>
<evidence type="ECO:0000256" key="9">
    <source>
        <dbReference type="ARBA" id="ARBA00048205"/>
    </source>
</evidence>
<evidence type="ECO:0000256" key="12">
    <source>
        <dbReference type="PIRSR" id="PIRSR006621-2"/>
    </source>
</evidence>
<evidence type="ECO:0000313" key="14">
    <source>
        <dbReference type="EMBL" id="MCA9374980.1"/>
    </source>
</evidence>
<dbReference type="PANTHER" id="PTHR11082">
    <property type="entry name" value="TRNA-DIHYDROURIDINE SYNTHASE"/>
    <property type="match status" value="1"/>
</dbReference>
<keyword evidence="12" id="KW-0547">Nucleotide-binding</keyword>
<evidence type="ECO:0000256" key="4">
    <source>
        <dbReference type="ARBA" id="ARBA00022643"/>
    </source>
</evidence>
<evidence type="ECO:0000256" key="3">
    <source>
        <dbReference type="ARBA" id="ARBA00022630"/>
    </source>
</evidence>
<evidence type="ECO:0000256" key="10">
    <source>
        <dbReference type="ARBA" id="ARBA00048802"/>
    </source>
</evidence>
<organism evidence="14 15">
    <name type="scientific">Candidatus Dojkabacteria bacterium</name>
    <dbReference type="NCBI Taxonomy" id="2099670"/>
    <lineage>
        <taxon>Bacteria</taxon>
        <taxon>Candidatus Dojkabacteria</taxon>
    </lineage>
</organism>
<dbReference type="InterPro" id="IPR024036">
    <property type="entry name" value="tRNA-dHydroUridine_Synthase_C"/>
</dbReference>
<evidence type="ECO:0000256" key="8">
    <source>
        <dbReference type="ARBA" id="ARBA00023002"/>
    </source>
</evidence>
<evidence type="ECO:0000256" key="1">
    <source>
        <dbReference type="ARBA" id="ARBA00002790"/>
    </source>
</evidence>
<dbReference type="GO" id="GO:0000049">
    <property type="term" value="F:tRNA binding"/>
    <property type="evidence" value="ECO:0007669"/>
    <property type="project" value="UniProtKB-KW"/>
</dbReference>
<dbReference type="CDD" id="cd02801">
    <property type="entry name" value="DUS_like_FMN"/>
    <property type="match status" value="1"/>
</dbReference>
<evidence type="ECO:0000256" key="5">
    <source>
        <dbReference type="ARBA" id="ARBA00022694"/>
    </source>
</evidence>
<feature type="domain" description="DUS-like FMN-binding" evidence="13">
    <location>
        <begin position="18"/>
        <end position="314"/>
    </location>
</feature>
<evidence type="ECO:0000259" key="13">
    <source>
        <dbReference type="Pfam" id="PF01207"/>
    </source>
</evidence>
<comment type="caution">
    <text evidence="14">The sequence shown here is derived from an EMBL/GenBank/DDBJ whole genome shotgun (WGS) entry which is preliminary data.</text>
</comment>
<dbReference type="AlphaFoldDB" id="A0A955HX47"/>
<dbReference type="Gene3D" id="3.20.20.70">
    <property type="entry name" value="Aldolase class I"/>
    <property type="match status" value="1"/>
</dbReference>
<comment type="catalytic activity">
    <reaction evidence="9">
        <text>a 5,6-dihydrouridine in tRNA + NADP(+) = a uridine in tRNA + NADPH + H(+)</text>
        <dbReference type="Rhea" id="RHEA:23624"/>
        <dbReference type="Rhea" id="RHEA-COMP:13339"/>
        <dbReference type="Rhea" id="RHEA-COMP:13887"/>
        <dbReference type="ChEBI" id="CHEBI:15378"/>
        <dbReference type="ChEBI" id="CHEBI:57783"/>
        <dbReference type="ChEBI" id="CHEBI:58349"/>
        <dbReference type="ChEBI" id="CHEBI:65315"/>
        <dbReference type="ChEBI" id="CHEBI:74443"/>
    </reaction>
</comment>
<sequence length="321" mass="36321">MKSKRSFWKELPSPFWSLAPMEDVTDTVFRQIVISCGRPHVLFTEFTSVEGLDSEGKEKVSYRLKYRENEHPIVAQIWGTTPEAHFKAACLIRELGFDGVDINMGCPVKKIVKQGACSALIENHELTKEIVVATKEGAKNLPVSVKTRIGFKRRVTKEWAGFLLSLGLDALTIHGRIAAEMSKTPANWEEIGKVVRLRNQMGVDTPIVGNGDVMNLLQAQELVDKYRVDGIMFGRAIFKNPWLFNSAVNIEDIGVSTKLDLLKKHVLMFEETWGCLKNFDLMKKFFKVYVNDFAGASDLRNSLMNCENVKEVITVVDRYTK</sequence>
<keyword evidence="7" id="KW-0694">RNA-binding</keyword>
<proteinExistence type="predicted"/>
<feature type="binding site" evidence="12">
    <location>
        <begin position="234"/>
        <end position="235"/>
    </location>
    <ligand>
        <name>FMN</name>
        <dbReference type="ChEBI" id="CHEBI:58210"/>
    </ligand>
</feature>
<keyword evidence="6" id="KW-0521">NADP</keyword>
<keyword evidence="3" id="KW-0285">Flavoprotein</keyword>
<dbReference type="PIRSF" id="PIRSF006621">
    <property type="entry name" value="Dus"/>
    <property type="match status" value="1"/>
</dbReference>
<dbReference type="GO" id="GO:0017150">
    <property type="term" value="F:tRNA dihydrouridine synthase activity"/>
    <property type="evidence" value="ECO:0007669"/>
    <property type="project" value="InterPro"/>
</dbReference>
<dbReference type="PANTHER" id="PTHR11082:SF25">
    <property type="entry name" value="DUS-LIKE FMN-BINDING DOMAIN-CONTAINING PROTEIN"/>
    <property type="match status" value="1"/>
</dbReference>
<dbReference type="Proteomes" id="UP000748332">
    <property type="component" value="Unassembled WGS sequence"/>
</dbReference>
<feature type="binding site" evidence="12">
    <location>
        <position position="76"/>
    </location>
    <ligand>
        <name>FMN</name>
        <dbReference type="ChEBI" id="CHEBI:58210"/>
    </ligand>
</feature>
<comment type="function">
    <text evidence="1">Catalyzes the synthesis of 5,6-dihydrouridine (D), a modified base found in the D-loop of most tRNAs, via the reduction of the C5-C6 double bond in target uridines.</text>
</comment>